<evidence type="ECO:0000256" key="3">
    <source>
        <dbReference type="ARBA" id="ARBA00008621"/>
    </source>
</evidence>
<sequence length="234" mass="24781">MTDKVLKALARYDTPTVCNAIETFGIRSRDEGFASSGIRCVFPDLGVMVGYAATATIRGRGTPEHGYGVEPLVAHVVQVPGPRVVVVQDLDDEPGHGSLWGEVSANLFTRLDCLGAVTNGCVRDLKEAHELGFHFFSGSVGVSHANVRVESAGEPVQVGGLTVRPGDIIHADRHGVLVVPAEIAADVPAAADRIVAQEQSLIGWMRSPKFGLEGLADAWRQFSEADTKEAGDVG</sequence>
<keyword evidence="13" id="KW-0479">Metal-binding</keyword>
<evidence type="ECO:0000256" key="8">
    <source>
        <dbReference type="ARBA" id="ARBA00025046"/>
    </source>
</evidence>
<comment type="catalytic activity">
    <reaction evidence="1">
        <text>4-hydroxy-4-methyl-2-oxoglutarate = 2 pyruvate</text>
        <dbReference type="Rhea" id="RHEA:22748"/>
        <dbReference type="ChEBI" id="CHEBI:15361"/>
        <dbReference type="ChEBI" id="CHEBI:58276"/>
        <dbReference type="EC" id="4.1.3.17"/>
    </reaction>
</comment>
<dbReference type="PANTHER" id="PTHR33254">
    <property type="entry name" value="4-HYDROXY-4-METHYL-2-OXOGLUTARATE ALDOLASE 3-RELATED"/>
    <property type="match status" value="1"/>
</dbReference>
<evidence type="ECO:0000256" key="5">
    <source>
        <dbReference type="ARBA" id="ARBA00012213"/>
    </source>
</evidence>
<dbReference type="AlphaFoldDB" id="A0A2W2GFX0"/>
<evidence type="ECO:0000256" key="7">
    <source>
        <dbReference type="ARBA" id="ARBA00016549"/>
    </source>
</evidence>
<dbReference type="GO" id="GO:0046872">
    <property type="term" value="F:metal ion binding"/>
    <property type="evidence" value="ECO:0007669"/>
    <property type="project" value="UniProtKB-KW"/>
</dbReference>
<evidence type="ECO:0000313" key="14">
    <source>
        <dbReference type="EMBL" id="PZG46682.1"/>
    </source>
</evidence>
<dbReference type="Proteomes" id="UP000248544">
    <property type="component" value="Unassembled WGS sequence"/>
</dbReference>
<dbReference type="SUPFAM" id="SSF89562">
    <property type="entry name" value="RraA-like"/>
    <property type="match status" value="1"/>
</dbReference>
<accession>A0A2W2GFX0</accession>
<evidence type="ECO:0000256" key="1">
    <source>
        <dbReference type="ARBA" id="ARBA00001342"/>
    </source>
</evidence>
<evidence type="ECO:0000256" key="12">
    <source>
        <dbReference type="ARBA" id="ARBA00047973"/>
    </source>
</evidence>
<dbReference type="Gene3D" id="3.50.30.40">
    <property type="entry name" value="Ribonuclease E inhibitor RraA/RraA-like"/>
    <property type="match status" value="1"/>
</dbReference>
<comment type="catalytic activity">
    <reaction evidence="12">
        <text>oxaloacetate + H(+) = pyruvate + CO2</text>
        <dbReference type="Rhea" id="RHEA:15641"/>
        <dbReference type="ChEBI" id="CHEBI:15361"/>
        <dbReference type="ChEBI" id="CHEBI:15378"/>
        <dbReference type="ChEBI" id="CHEBI:16452"/>
        <dbReference type="ChEBI" id="CHEBI:16526"/>
        <dbReference type="EC" id="4.1.1.112"/>
    </reaction>
</comment>
<evidence type="ECO:0000256" key="9">
    <source>
        <dbReference type="ARBA" id="ARBA00029596"/>
    </source>
</evidence>
<evidence type="ECO:0000256" key="11">
    <source>
        <dbReference type="ARBA" id="ARBA00032305"/>
    </source>
</evidence>
<keyword evidence="13" id="KW-0460">Magnesium</keyword>
<dbReference type="EC" id="4.1.3.17" evidence="5"/>
<reference evidence="14 15" key="1">
    <citation type="submission" date="2018-01" db="EMBL/GenBank/DDBJ databases">
        <title>Draft genome sequence of Sphaerisporangium sp. 7K107.</title>
        <authorList>
            <person name="Sahin N."/>
            <person name="Saygin H."/>
            <person name="Ay H."/>
        </authorList>
    </citation>
    <scope>NUCLEOTIDE SEQUENCE [LARGE SCALE GENOMIC DNA]</scope>
    <source>
        <strain evidence="14 15">7K107</strain>
    </source>
</reference>
<evidence type="ECO:0000256" key="13">
    <source>
        <dbReference type="PIRSR" id="PIRSR605493-1"/>
    </source>
</evidence>
<evidence type="ECO:0000256" key="6">
    <source>
        <dbReference type="ARBA" id="ARBA00012947"/>
    </source>
</evidence>
<keyword evidence="15" id="KW-1185">Reference proteome</keyword>
<organism evidence="14 15">
    <name type="scientific">Spongiactinospora gelatinilytica</name>
    <dbReference type="NCBI Taxonomy" id="2666298"/>
    <lineage>
        <taxon>Bacteria</taxon>
        <taxon>Bacillati</taxon>
        <taxon>Actinomycetota</taxon>
        <taxon>Actinomycetes</taxon>
        <taxon>Streptosporangiales</taxon>
        <taxon>Streptosporangiaceae</taxon>
        <taxon>Spongiactinospora</taxon>
    </lineage>
</organism>
<evidence type="ECO:0000256" key="10">
    <source>
        <dbReference type="ARBA" id="ARBA00030169"/>
    </source>
</evidence>
<dbReference type="InterPro" id="IPR005493">
    <property type="entry name" value="RraA/RraA-like"/>
</dbReference>
<dbReference type="EC" id="4.1.1.112" evidence="6"/>
<dbReference type="GO" id="GO:0008948">
    <property type="term" value="F:oxaloacetate decarboxylase activity"/>
    <property type="evidence" value="ECO:0007669"/>
    <property type="project" value="UniProtKB-EC"/>
</dbReference>
<evidence type="ECO:0000313" key="15">
    <source>
        <dbReference type="Proteomes" id="UP000248544"/>
    </source>
</evidence>
<evidence type="ECO:0000256" key="2">
    <source>
        <dbReference type="ARBA" id="ARBA00001968"/>
    </source>
</evidence>
<comment type="subunit">
    <text evidence="4">Homotrimer.</text>
</comment>
<proteinExistence type="inferred from homology"/>
<name>A0A2W2GFX0_9ACTN</name>
<comment type="cofactor">
    <cofactor evidence="2">
        <name>a divalent metal cation</name>
        <dbReference type="ChEBI" id="CHEBI:60240"/>
    </cofactor>
</comment>
<comment type="similarity">
    <text evidence="3">Belongs to the class II aldolase/RraA-like family.</text>
</comment>
<feature type="binding site" evidence="13">
    <location>
        <position position="123"/>
    </location>
    <ligand>
        <name>substrate</name>
    </ligand>
</feature>
<comment type="caution">
    <text evidence="14">The sequence shown here is derived from an EMBL/GenBank/DDBJ whole genome shotgun (WGS) entry which is preliminary data.</text>
</comment>
<dbReference type="Pfam" id="PF03737">
    <property type="entry name" value="RraA-like"/>
    <property type="match status" value="1"/>
</dbReference>
<gene>
    <name evidence="14" type="ORF">C1I98_14240</name>
</gene>
<dbReference type="InterPro" id="IPR036704">
    <property type="entry name" value="RraA/RraA-like_sf"/>
</dbReference>
<dbReference type="PANTHER" id="PTHR33254:SF4">
    <property type="entry name" value="4-HYDROXY-4-METHYL-2-OXOGLUTARATE ALDOLASE 3-RELATED"/>
    <property type="match status" value="1"/>
</dbReference>
<dbReference type="GO" id="GO:0047443">
    <property type="term" value="F:4-hydroxy-4-methyl-2-oxoglutarate aldolase activity"/>
    <property type="evidence" value="ECO:0007669"/>
    <property type="project" value="UniProtKB-EC"/>
</dbReference>
<comment type="function">
    <text evidence="8">Catalyzes the aldol cleavage of 4-hydroxy-4-methyl-2-oxoglutarate (HMG) into 2 molecules of pyruvate. Also contains a secondary oxaloacetate (OAA) decarboxylase activity due to the common pyruvate enolate transition state formed following C-C bond cleavage in the retro-aldol and decarboxylation reactions.</text>
</comment>
<dbReference type="RefSeq" id="WP_111167653.1">
    <property type="nucleotide sequence ID" value="NZ_POUA01000093.1"/>
</dbReference>
<dbReference type="CDD" id="cd16841">
    <property type="entry name" value="RraA_family"/>
    <property type="match status" value="1"/>
</dbReference>
<protein>
    <recommendedName>
        <fullName evidence="7">Putative 4-hydroxy-4-methyl-2-oxoglutarate aldolase</fullName>
        <ecNumber evidence="6">4.1.1.112</ecNumber>
        <ecNumber evidence="5">4.1.3.17</ecNumber>
    </recommendedName>
    <alternativeName>
        <fullName evidence="11">Oxaloacetate decarboxylase</fullName>
    </alternativeName>
    <alternativeName>
        <fullName evidence="9">Regulator of ribonuclease activity homolog</fullName>
    </alternativeName>
    <alternativeName>
        <fullName evidence="10">RraA-like protein</fullName>
    </alternativeName>
</protein>
<dbReference type="EMBL" id="POUA01000093">
    <property type="protein sequence ID" value="PZG46682.1"/>
    <property type="molecule type" value="Genomic_DNA"/>
</dbReference>
<comment type="cofactor">
    <cofactor evidence="13">
        <name>Mg(2+)</name>
        <dbReference type="ChEBI" id="CHEBI:18420"/>
    </cofactor>
</comment>
<feature type="binding site" evidence="13">
    <location>
        <position position="124"/>
    </location>
    <ligand>
        <name>Mg(2+)</name>
        <dbReference type="ChEBI" id="CHEBI:18420"/>
    </ligand>
</feature>
<evidence type="ECO:0000256" key="4">
    <source>
        <dbReference type="ARBA" id="ARBA00011233"/>
    </source>
</evidence>